<evidence type="ECO:0000313" key="5">
    <source>
        <dbReference type="EMBL" id="CAG9334600.1"/>
    </source>
</evidence>
<dbReference type="AlphaFoldDB" id="A0AAU9KBG1"/>
<dbReference type="InterPro" id="IPR050611">
    <property type="entry name" value="ABCF"/>
</dbReference>
<dbReference type="PROSITE" id="PS50893">
    <property type="entry name" value="ABC_TRANSPORTER_2"/>
    <property type="match status" value="2"/>
</dbReference>
<keyword evidence="6" id="KW-1185">Reference proteome</keyword>
<dbReference type="InterPro" id="IPR003439">
    <property type="entry name" value="ABC_transporter-like_ATP-bd"/>
</dbReference>
<feature type="domain" description="ABC transporter" evidence="4">
    <location>
        <begin position="169"/>
        <end position="411"/>
    </location>
</feature>
<dbReference type="FunFam" id="3.40.50.300:FF:000104">
    <property type="entry name" value="ATP-binding cassette sub-family F member 3"/>
    <property type="match status" value="1"/>
</dbReference>
<dbReference type="GO" id="GO:0016887">
    <property type="term" value="F:ATP hydrolysis activity"/>
    <property type="evidence" value="ECO:0007669"/>
    <property type="project" value="InterPro"/>
</dbReference>
<evidence type="ECO:0000259" key="4">
    <source>
        <dbReference type="PROSITE" id="PS50893"/>
    </source>
</evidence>
<dbReference type="CDD" id="cd03221">
    <property type="entry name" value="ABCF_EF-3"/>
    <property type="match status" value="2"/>
</dbReference>
<accession>A0AAU9KBG1</accession>
<reference evidence="5" key="1">
    <citation type="submission" date="2021-09" db="EMBL/GenBank/DDBJ databases">
        <authorList>
            <consortium name="AG Swart"/>
            <person name="Singh M."/>
            <person name="Singh A."/>
            <person name="Seah K."/>
            <person name="Emmerich C."/>
        </authorList>
    </citation>
    <scope>NUCLEOTIDE SEQUENCE</scope>
    <source>
        <strain evidence="5">ATCC30299</strain>
    </source>
</reference>
<dbReference type="EMBL" id="CAJZBQ010000058">
    <property type="protein sequence ID" value="CAG9334600.1"/>
    <property type="molecule type" value="Genomic_DNA"/>
</dbReference>
<keyword evidence="3" id="KW-0067">ATP-binding</keyword>
<keyword evidence="1" id="KW-0677">Repeat</keyword>
<dbReference type="SMART" id="SM00382">
    <property type="entry name" value="AAA"/>
    <property type="match status" value="2"/>
</dbReference>
<dbReference type="InterPro" id="IPR027417">
    <property type="entry name" value="P-loop_NTPase"/>
</dbReference>
<dbReference type="GO" id="GO:0005524">
    <property type="term" value="F:ATP binding"/>
    <property type="evidence" value="ECO:0007669"/>
    <property type="project" value="UniProtKB-KW"/>
</dbReference>
<evidence type="ECO:0000256" key="1">
    <source>
        <dbReference type="ARBA" id="ARBA00022737"/>
    </source>
</evidence>
<proteinExistence type="predicted"/>
<evidence type="ECO:0000313" key="6">
    <source>
        <dbReference type="Proteomes" id="UP001162131"/>
    </source>
</evidence>
<evidence type="ECO:0000256" key="2">
    <source>
        <dbReference type="ARBA" id="ARBA00022741"/>
    </source>
</evidence>
<dbReference type="PANTHER" id="PTHR19211:SF117">
    <property type="entry name" value="ATP-BINDING CASSETTE SUB-FAMILY F MEMBER 3"/>
    <property type="match status" value="1"/>
</dbReference>
<dbReference type="Pfam" id="PF12848">
    <property type="entry name" value="ABC_tran_Xtn"/>
    <property type="match status" value="1"/>
</dbReference>
<dbReference type="Gene3D" id="3.40.50.300">
    <property type="entry name" value="P-loop containing nucleotide triphosphate hydrolases"/>
    <property type="match status" value="2"/>
</dbReference>
<dbReference type="Proteomes" id="UP001162131">
    <property type="component" value="Unassembled WGS sequence"/>
</dbReference>
<dbReference type="InterPro" id="IPR017871">
    <property type="entry name" value="ABC_transporter-like_CS"/>
</dbReference>
<dbReference type="Pfam" id="PF00005">
    <property type="entry name" value="ABC_tran"/>
    <property type="match status" value="2"/>
</dbReference>
<evidence type="ECO:0000256" key="3">
    <source>
        <dbReference type="ARBA" id="ARBA00022840"/>
    </source>
</evidence>
<organism evidence="5 6">
    <name type="scientific">Blepharisma stoltei</name>
    <dbReference type="NCBI Taxonomy" id="1481888"/>
    <lineage>
        <taxon>Eukaryota</taxon>
        <taxon>Sar</taxon>
        <taxon>Alveolata</taxon>
        <taxon>Ciliophora</taxon>
        <taxon>Postciliodesmatophora</taxon>
        <taxon>Heterotrichea</taxon>
        <taxon>Heterotrichida</taxon>
        <taxon>Blepharismidae</taxon>
        <taxon>Blepharisma</taxon>
    </lineage>
</organism>
<sequence>MEEEVESIIRRVCSHLDIPERCYSYMSGMIIEDPPSSAQELYDLLQDFLTDGFTKSESENKRIADDLWSKLKAQGIEGQERVERIVAQQMPSGIMISDIGISTESITADYIDPFLGIQKASVNTNSGEKLWKLPKNKRMKEEEVIKNLPMKQIHKPLPPPKVMHKRGESRSLDIMVDRFSIMVGGKTLLENAAIKIAFGRRYGLIGRNGVGKTSLLSAMALGEIDKIPKHIYILYVEQEITGDEKGALQTLLETDSEREDLLKALNNSQDDPEQYLKISEQLSLIDAFSAESRAASILSGLGFTQDTMNTPTQQLSGGWRMRLALARGLFCKPDILLLDEPTNHLDLETVVWLEIFLNSYQNTVIVVSHDRNFLNNVTTDTIHFYSESLFYYKGNYDTFERTRNEKLLNQKKQHDSQAAKLDHIQKFIDKFRYNAKRASLVQSRIKALNKMEIIEDVIDDPTCVFEFPDVEPLAAPLLRIDDGSFGYGPEDMLISEININIDMNSRMAILGRNGCGKTTLLKILNEELHLTNGNYYKHRRLRVGTFTQHHIDQLDLSSSPLEQLAKQYPNTPSEVIRAHLGSFGITGNLALRPICFLSGGQKSRVAFAAVAFKQPHILFLDEPTNHLDIDAVNALIVALDTFSGGVLIISHDQHFVSSVCDEIWVIKKKRLRRFKGEFKDYRSQLTK</sequence>
<comment type="caution">
    <text evidence="5">The sequence shown here is derived from an EMBL/GenBank/DDBJ whole genome shotgun (WGS) entry which is preliminary data.</text>
</comment>
<gene>
    <name evidence="5" type="ORF">BSTOLATCC_MIC61212</name>
</gene>
<dbReference type="InterPro" id="IPR032781">
    <property type="entry name" value="ABC_tran_Xtn"/>
</dbReference>
<protein>
    <recommendedName>
        <fullName evidence="4">ABC transporter domain-containing protein</fullName>
    </recommendedName>
</protein>
<dbReference type="PROSITE" id="PS00211">
    <property type="entry name" value="ABC_TRANSPORTER_1"/>
    <property type="match status" value="2"/>
</dbReference>
<dbReference type="SUPFAM" id="SSF52540">
    <property type="entry name" value="P-loop containing nucleoside triphosphate hydrolases"/>
    <property type="match status" value="2"/>
</dbReference>
<dbReference type="FunFam" id="3.40.50.300:FF:000011">
    <property type="entry name" value="Putative ABC transporter ATP-binding component"/>
    <property type="match status" value="1"/>
</dbReference>
<feature type="domain" description="ABC transporter" evidence="4">
    <location>
        <begin position="478"/>
        <end position="686"/>
    </location>
</feature>
<keyword evidence="2" id="KW-0547">Nucleotide-binding</keyword>
<dbReference type="InterPro" id="IPR003593">
    <property type="entry name" value="AAA+_ATPase"/>
</dbReference>
<name>A0AAU9KBG1_9CILI</name>
<dbReference type="PANTHER" id="PTHR19211">
    <property type="entry name" value="ATP-BINDING TRANSPORT PROTEIN-RELATED"/>
    <property type="match status" value="1"/>
</dbReference>